<gene>
    <name evidence="9 12" type="primary">hisS</name>
    <name evidence="12" type="ORF">DB44_BG00040</name>
</gene>
<dbReference type="EMBL" id="JSAN01000030">
    <property type="protein sequence ID" value="KIC73315.1"/>
    <property type="molecule type" value="Genomic_DNA"/>
</dbReference>
<accession>A0A0C1JQ11</accession>
<evidence type="ECO:0000256" key="9">
    <source>
        <dbReference type="HAMAP-Rule" id="MF_00127"/>
    </source>
</evidence>
<keyword evidence="7 9" id="KW-0030">Aminoacyl-tRNA synthetase</keyword>
<dbReference type="InterPro" id="IPR041715">
    <property type="entry name" value="HisRS-like_core"/>
</dbReference>
<dbReference type="InterPro" id="IPR015807">
    <property type="entry name" value="His-tRNA-ligase"/>
</dbReference>
<dbReference type="Gene3D" id="3.40.50.800">
    <property type="entry name" value="Anticodon-binding domain"/>
    <property type="match status" value="1"/>
</dbReference>
<proteinExistence type="inferred from homology"/>
<evidence type="ECO:0000256" key="5">
    <source>
        <dbReference type="ARBA" id="ARBA00022840"/>
    </source>
</evidence>
<evidence type="ECO:0000256" key="2">
    <source>
        <dbReference type="ARBA" id="ARBA00011738"/>
    </source>
</evidence>
<keyword evidence="5 9" id="KW-0067">ATP-binding</keyword>
<reference evidence="12 13" key="1">
    <citation type="journal article" date="2014" name="Mol. Biol. Evol.">
        <title>Massive expansion of Ubiquitination-related gene families within the Chlamydiae.</title>
        <authorList>
            <person name="Domman D."/>
            <person name="Collingro A."/>
            <person name="Lagkouvardos I."/>
            <person name="Gehre L."/>
            <person name="Weinmaier T."/>
            <person name="Rattei T."/>
            <person name="Subtil A."/>
            <person name="Horn M."/>
        </authorList>
    </citation>
    <scope>NUCLEOTIDE SEQUENCE [LARGE SCALE GENOMIC DNA]</scope>
    <source>
        <strain evidence="12 13">EI2</strain>
    </source>
</reference>
<dbReference type="PANTHER" id="PTHR43707">
    <property type="entry name" value="HISTIDYL-TRNA SYNTHETASE"/>
    <property type="match status" value="1"/>
</dbReference>
<evidence type="ECO:0000259" key="11">
    <source>
        <dbReference type="PROSITE" id="PS50862"/>
    </source>
</evidence>
<evidence type="ECO:0000256" key="6">
    <source>
        <dbReference type="ARBA" id="ARBA00022917"/>
    </source>
</evidence>
<dbReference type="GO" id="GO:0004821">
    <property type="term" value="F:histidine-tRNA ligase activity"/>
    <property type="evidence" value="ECO:0007669"/>
    <property type="project" value="UniProtKB-UniRule"/>
</dbReference>
<feature type="binding site" evidence="10">
    <location>
        <begin position="111"/>
        <end position="113"/>
    </location>
    <ligand>
        <name>L-histidine</name>
        <dbReference type="ChEBI" id="CHEBI:57595"/>
    </ligand>
</feature>
<keyword evidence="9" id="KW-0963">Cytoplasm</keyword>
<dbReference type="SUPFAM" id="SSF52954">
    <property type="entry name" value="Class II aaRS ABD-related"/>
    <property type="match status" value="1"/>
</dbReference>
<feature type="binding site" evidence="10">
    <location>
        <position position="287"/>
    </location>
    <ligand>
        <name>L-histidine</name>
        <dbReference type="ChEBI" id="CHEBI:57595"/>
    </ligand>
</feature>
<dbReference type="PIRSF" id="PIRSF001549">
    <property type="entry name" value="His-tRNA_synth"/>
    <property type="match status" value="1"/>
</dbReference>
<dbReference type="GO" id="GO:0005737">
    <property type="term" value="C:cytoplasm"/>
    <property type="evidence" value="ECO:0007669"/>
    <property type="project" value="UniProtKB-SubCell"/>
</dbReference>
<dbReference type="PATRIC" id="fig|362787.3.peg.417"/>
<evidence type="ECO:0000313" key="13">
    <source>
        <dbReference type="Proteomes" id="UP000031465"/>
    </source>
</evidence>
<name>A0A0C1JQ11_9BACT</name>
<evidence type="ECO:0000256" key="7">
    <source>
        <dbReference type="ARBA" id="ARBA00023146"/>
    </source>
</evidence>
<comment type="catalytic activity">
    <reaction evidence="8 9">
        <text>tRNA(His) + L-histidine + ATP = L-histidyl-tRNA(His) + AMP + diphosphate + H(+)</text>
        <dbReference type="Rhea" id="RHEA:17313"/>
        <dbReference type="Rhea" id="RHEA-COMP:9665"/>
        <dbReference type="Rhea" id="RHEA-COMP:9689"/>
        <dbReference type="ChEBI" id="CHEBI:15378"/>
        <dbReference type="ChEBI" id="CHEBI:30616"/>
        <dbReference type="ChEBI" id="CHEBI:33019"/>
        <dbReference type="ChEBI" id="CHEBI:57595"/>
        <dbReference type="ChEBI" id="CHEBI:78442"/>
        <dbReference type="ChEBI" id="CHEBI:78527"/>
        <dbReference type="ChEBI" id="CHEBI:456215"/>
        <dbReference type="EC" id="6.1.1.21"/>
    </reaction>
</comment>
<evidence type="ECO:0000256" key="10">
    <source>
        <dbReference type="PIRSR" id="PIRSR001549-1"/>
    </source>
</evidence>
<feature type="binding site" evidence="10">
    <location>
        <position position="160"/>
    </location>
    <ligand>
        <name>L-histidine</name>
        <dbReference type="ChEBI" id="CHEBI:57595"/>
    </ligand>
</feature>
<organism evidence="12 13">
    <name type="scientific">Candidatus Protochlamydia amoebophila</name>
    <dbReference type="NCBI Taxonomy" id="362787"/>
    <lineage>
        <taxon>Bacteria</taxon>
        <taxon>Pseudomonadati</taxon>
        <taxon>Chlamydiota</taxon>
        <taxon>Chlamydiia</taxon>
        <taxon>Parachlamydiales</taxon>
        <taxon>Parachlamydiaceae</taxon>
        <taxon>Candidatus Protochlamydia</taxon>
    </lineage>
</organism>
<feature type="domain" description="Aminoacyl-transfer RNA synthetases class-II family profile" evidence="11">
    <location>
        <begin position="49"/>
        <end position="352"/>
    </location>
</feature>
<dbReference type="Gene3D" id="3.30.930.10">
    <property type="entry name" value="Bira Bifunctional Protein, Domain 2"/>
    <property type="match status" value="1"/>
</dbReference>
<evidence type="ECO:0000256" key="4">
    <source>
        <dbReference type="ARBA" id="ARBA00022741"/>
    </source>
</evidence>
<dbReference type="Pfam" id="PF03129">
    <property type="entry name" value="HGTP_anticodon"/>
    <property type="match status" value="1"/>
</dbReference>
<dbReference type="PROSITE" id="PS50862">
    <property type="entry name" value="AA_TRNA_LIGASE_II"/>
    <property type="match status" value="1"/>
</dbReference>
<keyword evidence="3 9" id="KW-0436">Ligase</keyword>
<dbReference type="CDD" id="cd00773">
    <property type="entry name" value="HisRS-like_core"/>
    <property type="match status" value="1"/>
</dbReference>
<dbReference type="InterPro" id="IPR006195">
    <property type="entry name" value="aa-tRNA-synth_II"/>
</dbReference>
<evidence type="ECO:0000313" key="12">
    <source>
        <dbReference type="EMBL" id="KIC73315.1"/>
    </source>
</evidence>
<protein>
    <recommendedName>
        <fullName evidence="9">Histidine--tRNA ligase</fullName>
        <ecNumber evidence="9">6.1.1.21</ecNumber>
    </recommendedName>
    <alternativeName>
        <fullName evidence="9">Histidyl-tRNA synthetase</fullName>
        <shortName evidence="9">HisRS</shortName>
    </alternativeName>
</protein>
<dbReference type="CDD" id="cd00859">
    <property type="entry name" value="HisRS_anticodon"/>
    <property type="match status" value="1"/>
</dbReference>
<dbReference type="InterPro" id="IPR036621">
    <property type="entry name" value="Anticodon-bd_dom_sf"/>
</dbReference>
<dbReference type="SUPFAM" id="SSF55681">
    <property type="entry name" value="Class II aaRS and biotin synthetases"/>
    <property type="match status" value="1"/>
</dbReference>
<dbReference type="HAMAP" id="MF_00127">
    <property type="entry name" value="His_tRNA_synth"/>
    <property type="match status" value="1"/>
</dbReference>
<comment type="caution">
    <text evidence="12">The sequence shown here is derived from an EMBL/GenBank/DDBJ whole genome shotgun (WGS) entry which is preliminary data.</text>
</comment>
<dbReference type="Proteomes" id="UP000031465">
    <property type="component" value="Unassembled WGS sequence"/>
</dbReference>
<dbReference type="Pfam" id="PF13393">
    <property type="entry name" value="tRNA-synt_His"/>
    <property type="match status" value="1"/>
</dbReference>
<keyword evidence="6 9" id="KW-0648">Protein biosynthesis</keyword>
<evidence type="ECO:0000256" key="8">
    <source>
        <dbReference type="ARBA" id="ARBA00047639"/>
    </source>
</evidence>
<feature type="binding site" evidence="10">
    <location>
        <position position="156"/>
    </location>
    <ligand>
        <name>L-histidine</name>
        <dbReference type="ChEBI" id="CHEBI:57595"/>
    </ligand>
</feature>
<dbReference type="InterPro" id="IPR033656">
    <property type="entry name" value="HisRS_anticodon"/>
</dbReference>
<evidence type="ECO:0000256" key="1">
    <source>
        <dbReference type="ARBA" id="ARBA00008226"/>
    </source>
</evidence>
<keyword evidence="4 9" id="KW-0547">Nucleotide-binding</keyword>
<dbReference type="InterPro" id="IPR004154">
    <property type="entry name" value="Anticodon-bd"/>
</dbReference>
<dbReference type="InterPro" id="IPR004516">
    <property type="entry name" value="HisRS/HisZ"/>
</dbReference>
<feature type="binding site" evidence="10">
    <location>
        <begin position="291"/>
        <end position="292"/>
    </location>
    <ligand>
        <name>L-histidine</name>
        <dbReference type="ChEBI" id="CHEBI:57595"/>
    </ligand>
</feature>
<dbReference type="PANTHER" id="PTHR43707:SF1">
    <property type="entry name" value="HISTIDINE--TRNA LIGASE, MITOCHONDRIAL-RELATED"/>
    <property type="match status" value="1"/>
</dbReference>
<comment type="similarity">
    <text evidence="1 9">Belongs to the class-II aminoacyl-tRNA synthetase family.</text>
</comment>
<comment type="subunit">
    <text evidence="2 9">Homodimer.</text>
</comment>
<feature type="binding site" evidence="10">
    <location>
        <position position="142"/>
    </location>
    <ligand>
        <name>L-histidine</name>
        <dbReference type="ChEBI" id="CHEBI:57595"/>
    </ligand>
</feature>
<dbReference type="EC" id="6.1.1.21" evidence="9"/>
<comment type="subcellular location">
    <subcellularLocation>
        <location evidence="9">Cytoplasm</location>
    </subcellularLocation>
</comment>
<dbReference type="GO" id="GO:0005524">
    <property type="term" value="F:ATP binding"/>
    <property type="evidence" value="ECO:0007669"/>
    <property type="project" value="UniProtKB-UniRule"/>
</dbReference>
<dbReference type="GO" id="GO:0006427">
    <property type="term" value="P:histidyl-tRNA aminoacylation"/>
    <property type="evidence" value="ECO:0007669"/>
    <property type="project" value="UniProtKB-UniRule"/>
</dbReference>
<evidence type="ECO:0000256" key="3">
    <source>
        <dbReference type="ARBA" id="ARBA00022598"/>
    </source>
</evidence>
<sequence>MALFIIFQVSYFFLILRLTKRAFMKFSIPPGVFDIIPTNTQEIWKSSYLWDFVERTIRKTVQDYGYQEIRTPLFERTELFQRSVGETSDIVSKEMYTFEDKGGRSMSLRPEGTAPVMRSFIENQLHTIAPLQKLFYIAPMFRYERAQAGRYRQHHQFGAEAIGNSSPEQDAELIDLLYTLYKRLGLQNLSLNINSIGTISCRHTFRQALKDYLKPHLNNLSSDSQNRFETNPLRILDSKNAQDKQIVADAPSILDFLDEDSQIHFEQLKKLLKQLKIPYQVNPLLVRGLDYYNKTVFEVVVGELGAQNSIGGGGRYDGLLRELGGPDLPSIGFGTGIERIIQTMINQGIPLPSPSHPSLFLIPMGDEAKHLCFTLTHELRQQGIPTQMDFSGKKLGKVLQYADQIESTYVVVIGENELQTQEIELKELASGKKYKLTIDELAPTLKN</sequence>
<dbReference type="InterPro" id="IPR045864">
    <property type="entry name" value="aa-tRNA-synth_II/BPL/LPL"/>
</dbReference>
<dbReference type="NCBIfam" id="TIGR00442">
    <property type="entry name" value="hisS"/>
    <property type="match status" value="1"/>
</dbReference>
<dbReference type="AlphaFoldDB" id="A0A0C1JQ11"/>